<evidence type="ECO:0000256" key="3">
    <source>
        <dbReference type="ARBA" id="ARBA00022729"/>
    </source>
</evidence>
<accession>A0A0R2QF74</accession>
<comment type="subcellular location">
    <subcellularLocation>
        <location evidence="1">Periplasm</location>
    </subcellularLocation>
</comment>
<name>A0A0R2QF74_9ACTN</name>
<dbReference type="EMBL" id="LIBJ01000133">
    <property type="protein sequence ID" value="KRO47755.1"/>
    <property type="molecule type" value="Genomic_DNA"/>
</dbReference>
<dbReference type="InterPro" id="IPR006311">
    <property type="entry name" value="TAT_signal"/>
</dbReference>
<reference evidence="6 7" key="1">
    <citation type="submission" date="2015-10" db="EMBL/GenBank/DDBJ databases">
        <title>Metagenome-Assembled Genomes uncover a global brackish microbiome.</title>
        <authorList>
            <person name="Hugerth L.W."/>
            <person name="Larsson J."/>
            <person name="Alneberg J."/>
            <person name="Lindh M.V."/>
            <person name="Legrand C."/>
            <person name="Pinhassi J."/>
            <person name="Andersson A.F."/>
        </authorList>
    </citation>
    <scope>NUCLEOTIDE SEQUENCE [LARGE SCALE GENOMIC DNA]</scope>
    <source>
        <strain evidence="6">BACL6 MAG-120924-bin43</strain>
    </source>
</reference>
<dbReference type="GO" id="GO:0019808">
    <property type="term" value="F:polyamine binding"/>
    <property type="evidence" value="ECO:0007669"/>
    <property type="project" value="InterPro"/>
</dbReference>
<comment type="caution">
    <text evidence="6">The sequence shown here is derived from an EMBL/GenBank/DDBJ whole genome shotgun (WGS) entry which is preliminary data.</text>
</comment>
<evidence type="ECO:0000256" key="1">
    <source>
        <dbReference type="ARBA" id="ARBA00004418"/>
    </source>
</evidence>
<sequence length="385" mass="41606">MNDRPMSRNMTRRQFLARSGALGAVGISLPALLAACGGSDSAGGAASTTVSFDNWPLYIDPTEDSALGTVDRFAEATGITMNYTEGYNDNNEYFAKIQPLLGNGKTIEADIIAPTFWMAGRLISLGWAEKLPLADIPNMANITDGFVNPPWDPTGEYSMPWQAGMAGIAYNIDVTGRELNSVEELFNPEFKGKIGMLTEMRDTIGLIAMGLGIDPSTIASFDDAAPAFEKLAKAKADGQIRQFTGNDYTDDLVSGNFAACIGWSGDVLQLGKDSPNIRFVIPEEGGTRWADVMMLPKGVKNSANAAKWMNFCFDPVQAALITQYVQYLSPVKGVREELAKINPELADNQLLFPDDATSARLRAFATLTEDVEAKFDEEFSAITGA</sequence>
<dbReference type="GO" id="GO:0042597">
    <property type="term" value="C:periplasmic space"/>
    <property type="evidence" value="ECO:0007669"/>
    <property type="project" value="UniProtKB-SubCell"/>
</dbReference>
<dbReference type="CDD" id="cd13590">
    <property type="entry name" value="PBP2_PotD_PotF_like"/>
    <property type="match status" value="1"/>
</dbReference>
<dbReference type="AlphaFoldDB" id="A0A0R2QF74"/>
<evidence type="ECO:0000256" key="5">
    <source>
        <dbReference type="SAM" id="SignalP"/>
    </source>
</evidence>
<feature type="signal peptide" evidence="5">
    <location>
        <begin position="1"/>
        <end position="33"/>
    </location>
</feature>
<dbReference type="SUPFAM" id="SSF53850">
    <property type="entry name" value="Periplasmic binding protein-like II"/>
    <property type="match status" value="1"/>
</dbReference>
<dbReference type="Gene3D" id="3.40.190.10">
    <property type="entry name" value="Periplasmic binding protein-like II"/>
    <property type="match status" value="2"/>
</dbReference>
<dbReference type="PANTHER" id="PTHR30222:SF17">
    <property type="entry name" value="SPERMIDINE_PUTRESCINE-BINDING PERIPLASMIC PROTEIN"/>
    <property type="match status" value="1"/>
</dbReference>
<evidence type="ECO:0000313" key="6">
    <source>
        <dbReference type="EMBL" id="KRO47755.1"/>
    </source>
</evidence>
<evidence type="ECO:0000256" key="4">
    <source>
        <dbReference type="ARBA" id="ARBA00022764"/>
    </source>
</evidence>
<feature type="chain" id="PRO_5039559737" description="ABC transporter substrate-binding protein" evidence="5">
    <location>
        <begin position="34"/>
        <end position="385"/>
    </location>
</feature>
<evidence type="ECO:0000313" key="7">
    <source>
        <dbReference type="Proteomes" id="UP000051017"/>
    </source>
</evidence>
<keyword evidence="3 5" id="KW-0732">Signal</keyword>
<keyword evidence="2" id="KW-0813">Transport</keyword>
<gene>
    <name evidence="6" type="ORF">ABR75_04355</name>
</gene>
<keyword evidence="4" id="KW-0574">Periplasm</keyword>
<dbReference type="InterPro" id="IPR001188">
    <property type="entry name" value="Sperm_putr-bd"/>
</dbReference>
<evidence type="ECO:0008006" key="8">
    <source>
        <dbReference type="Google" id="ProtNLM"/>
    </source>
</evidence>
<dbReference type="Proteomes" id="UP000051017">
    <property type="component" value="Unassembled WGS sequence"/>
</dbReference>
<proteinExistence type="predicted"/>
<dbReference type="Pfam" id="PF13416">
    <property type="entry name" value="SBP_bac_8"/>
    <property type="match status" value="1"/>
</dbReference>
<dbReference type="GO" id="GO:0015846">
    <property type="term" value="P:polyamine transport"/>
    <property type="evidence" value="ECO:0007669"/>
    <property type="project" value="InterPro"/>
</dbReference>
<organism evidence="6 7">
    <name type="scientific">Acidimicrobiia bacterium BACL6 MAG-120924-bin43</name>
    <dbReference type="NCBI Taxonomy" id="1655583"/>
    <lineage>
        <taxon>Bacteria</taxon>
        <taxon>Bacillati</taxon>
        <taxon>Actinomycetota</taxon>
        <taxon>Acidimicrobiia</taxon>
        <taxon>acIV cluster</taxon>
    </lineage>
</organism>
<dbReference type="PROSITE" id="PS51318">
    <property type="entry name" value="TAT"/>
    <property type="match status" value="1"/>
</dbReference>
<dbReference type="PANTHER" id="PTHR30222">
    <property type="entry name" value="SPERMIDINE/PUTRESCINE-BINDING PERIPLASMIC PROTEIN"/>
    <property type="match status" value="1"/>
</dbReference>
<dbReference type="PRINTS" id="PR00909">
    <property type="entry name" value="SPERMDNBNDNG"/>
</dbReference>
<protein>
    <recommendedName>
        <fullName evidence="8">ABC transporter substrate-binding protein</fullName>
    </recommendedName>
</protein>
<dbReference type="InterPro" id="IPR006059">
    <property type="entry name" value="SBP"/>
</dbReference>
<evidence type="ECO:0000256" key="2">
    <source>
        <dbReference type="ARBA" id="ARBA00022448"/>
    </source>
</evidence>